<dbReference type="InterPro" id="IPR001680">
    <property type="entry name" value="WD40_rpt"/>
</dbReference>
<proteinExistence type="predicted"/>
<comment type="caution">
    <text evidence="4">The sequence shown here is derived from an EMBL/GenBank/DDBJ whole genome shotgun (WGS) entry which is preliminary data.</text>
</comment>
<protein>
    <recommendedName>
        <fullName evidence="6">Mitotic checkpoint protein bub3</fullName>
    </recommendedName>
</protein>
<organism evidence="4 5">
    <name type="scientific">Dillenia turbinata</name>
    <dbReference type="NCBI Taxonomy" id="194707"/>
    <lineage>
        <taxon>Eukaryota</taxon>
        <taxon>Viridiplantae</taxon>
        <taxon>Streptophyta</taxon>
        <taxon>Embryophyta</taxon>
        <taxon>Tracheophyta</taxon>
        <taxon>Spermatophyta</taxon>
        <taxon>Magnoliopsida</taxon>
        <taxon>eudicotyledons</taxon>
        <taxon>Gunneridae</taxon>
        <taxon>Pentapetalae</taxon>
        <taxon>Dilleniales</taxon>
        <taxon>Dilleniaceae</taxon>
        <taxon>Dillenia</taxon>
    </lineage>
</organism>
<evidence type="ECO:0000256" key="1">
    <source>
        <dbReference type="ARBA" id="ARBA00022574"/>
    </source>
</evidence>
<evidence type="ECO:0000313" key="4">
    <source>
        <dbReference type="EMBL" id="KAK6921964.1"/>
    </source>
</evidence>
<dbReference type="SMART" id="SM00320">
    <property type="entry name" value="WD40"/>
    <property type="match status" value="7"/>
</dbReference>
<dbReference type="InterPro" id="IPR036322">
    <property type="entry name" value="WD40_repeat_dom_sf"/>
</dbReference>
<keyword evidence="5" id="KW-1185">Reference proteome</keyword>
<dbReference type="Proteomes" id="UP001370490">
    <property type="component" value="Unassembled WGS sequence"/>
</dbReference>
<keyword evidence="1 3" id="KW-0853">WD repeat</keyword>
<keyword evidence="2" id="KW-0677">Repeat</keyword>
<dbReference type="Pfam" id="PF00400">
    <property type="entry name" value="WD40"/>
    <property type="match status" value="2"/>
</dbReference>
<dbReference type="Gene3D" id="2.130.10.10">
    <property type="entry name" value="YVTN repeat-like/Quinoprotein amine dehydrogenase"/>
    <property type="match status" value="1"/>
</dbReference>
<reference evidence="4 5" key="1">
    <citation type="submission" date="2023-12" db="EMBL/GenBank/DDBJ databases">
        <title>A high-quality genome assembly for Dillenia turbinata (Dilleniales).</title>
        <authorList>
            <person name="Chanderbali A."/>
        </authorList>
    </citation>
    <scope>NUCLEOTIDE SEQUENCE [LARGE SCALE GENOMIC DNA]</scope>
    <source>
        <strain evidence="4">LSX21</strain>
        <tissue evidence="4">Leaf</tissue>
    </source>
</reference>
<dbReference type="PROSITE" id="PS00678">
    <property type="entry name" value="WD_REPEATS_1"/>
    <property type="match status" value="1"/>
</dbReference>
<accession>A0AAN8UZ93</accession>
<gene>
    <name evidence="4" type="ORF">RJ641_012471</name>
</gene>
<evidence type="ECO:0000256" key="3">
    <source>
        <dbReference type="PROSITE-ProRule" id="PRU00221"/>
    </source>
</evidence>
<dbReference type="EMBL" id="JBAMMX010000019">
    <property type="protein sequence ID" value="KAK6921964.1"/>
    <property type="molecule type" value="Genomic_DNA"/>
</dbReference>
<dbReference type="InterPro" id="IPR019775">
    <property type="entry name" value="WD40_repeat_CS"/>
</dbReference>
<dbReference type="SUPFAM" id="SSF50978">
    <property type="entry name" value="WD40 repeat-like"/>
    <property type="match status" value="1"/>
</dbReference>
<dbReference type="AlphaFoldDB" id="A0AAN8UZ93"/>
<sequence>MSGTSLKFENPINDAITRIHFAPQSYNLLISSWDSNLRLYDVQSSMMRLEFPTEAALLDCCFQSESIAFTAASDGSITRFDMHSGNSEALGHHDDLATCVEYSDQTCQTITAGWDNKIMSWDTRLAKPLGCLKLHGASVESLTLCGLELVVATGASINMYDFRNLSTLGYSKELWANNQISSVQSLPDSRGFAVGSVDGRVSLEFPTRSGPYEKGYMFRCHPKLNDGRRHLVAVSDIAFNPLSSGTFATGDYEGYVIIWDARSRKRIFELPRYPSSVASLSFNQHGQLLAVASSYMYQEGKEIQEPPQILIHQMNSSGSQGGKVSSGNE</sequence>
<name>A0AAN8UZ93_9MAGN</name>
<dbReference type="InterPro" id="IPR015943">
    <property type="entry name" value="WD40/YVTN_repeat-like_dom_sf"/>
</dbReference>
<evidence type="ECO:0000256" key="2">
    <source>
        <dbReference type="ARBA" id="ARBA00022737"/>
    </source>
</evidence>
<evidence type="ECO:0000313" key="5">
    <source>
        <dbReference type="Proteomes" id="UP001370490"/>
    </source>
</evidence>
<dbReference type="PANTHER" id="PTHR10971">
    <property type="entry name" value="MRNA EXPORT FACTOR AND BUB3"/>
    <property type="match status" value="1"/>
</dbReference>
<evidence type="ECO:0008006" key="6">
    <source>
        <dbReference type="Google" id="ProtNLM"/>
    </source>
</evidence>
<feature type="repeat" description="WD" evidence="3">
    <location>
        <begin position="227"/>
        <end position="269"/>
    </location>
</feature>
<dbReference type="PROSITE" id="PS50082">
    <property type="entry name" value="WD_REPEATS_2"/>
    <property type="match status" value="1"/>
</dbReference>